<comment type="caution">
    <text evidence="6">The sequence shown here is derived from an EMBL/GenBank/DDBJ whole genome shotgun (WGS) entry which is preliminary data.</text>
</comment>
<dbReference type="GO" id="GO:0004519">
    <property type="term" value="F:endonuclease activity"/>
    <property type="evidence" value="ECO:0007669"/>
    <property type="project" value="UniProtKB-KW"/>
</dbReference>
<accession>A0A9W7UZ16</accession>
<keyword evidence="2" id="KW-0680">Restriction system</keyword>
<feature type="domain" description="Type I restriction modification DNA specificity" evidence="5">
    <location>
        <begin position="60"/>
        <end position="192"/>
    </location>
</feature>
<evidence type="ECO:0000256" key="1">
    <source>
        <dbReference type="ARBA" id="ARBA00010923"/>
    </source>
</evidence>
<proteinExistence type="inferred from homology"/>
<dbReference type="Pfam" id="PF01420">
    <property type="entry name" value="Methylase_S"/>
    <property type="match status" value="2"/>
</dbReference>
<dbReference type="RefSeq" id="WP_151521636.1">
    <property type="nucleotide sequence ID" value="NZ_WBPL01000043.1"/>
</dbReference>
<name>A0A9W7UZ16_BACCE</name>
<dbReference type="PANTHER" id="PTHR43140">
    <property type="entry name" value="TYPE-1 RESTRICTION ENZYME ECOKI SPECIFICITY PROTEIN"/>
    <property type="match status" value="1"/>
</dbReference>
<dbReference type="EMBL" id="WBPP01000004">
    <property type="protein sequence ID" value="KAB2400103.1"/>
    <property type="molecule type" value="Genomic_DNA"/>
</dbReference>
<dbReference type="SUPFAM" id="SSF116734">
    <property type="entry name" value="DNA methylase specificity domain"/>
    <property type="match status" value="2"/>
</dbReference>
<keyword evidence="6" id="KW-0255">Endonuclease</keyword>
<dbReference type="GO" id="GO:0003677">
    <property type="term" value="F:DNA binding"/>
    <property type="evidence" value="ECO:0007669"/>
    <property type="project" value="UniProtKB-KW"/>
</dbReference>
<comment type="similarity">
    <text evidence="1">Belongs to the type-I restriction system S methylase family.</text>
</comment>
<keyword evidence="6" id="KW-0378">Hydrolase</keyword>
<evidence type="ECO:0000259" key="5">
    <source>
        <dbReference type="Pfam" id="PF01420"/>
    </source>
</evidence>
<keyword evidence="6" id="KW-0540">Nuclease</keyword>
<comment type="subunit">
    <text evidence="4">The methyltransferase is composed of M and S polypeptides.</text>
</comment>
<dbReference type="GO" id="GO:0009307">
    <property type="term" value="P:DNA restriction-modification system"/>
    <property type="evidence" value="ECO:0007669"/>
    <property type="project" value="UniProtKB-KW"/>
</dbReference>
<evidence type="ECO:0000313" key="7">
    <source>
        <dbReference type="Proteomes" id="UP000475765"/>
    </source>
</evidence>
<gene>
    <name evidence="6" type="ORF">F8172_01055</name>
</gene>
<dbReference type="InterPro" id="IPR000055">
    <property type="entry name" value="Restrct_endonuc_typeI_TRD"/>
</dbReference>
<evidence type="ECO:0000256" key="2">
    <source>
        <dbReference type="ARBA" id="ARBA00022747"/>
    </source>
</evidence>
<protein>
    <submittedName>
        <fullName evidence="6">Restriction endonuclease subunit S</fullName>
    </submittedName>
</protein>
<dbReference type="InterPro" id="IPR051212">
    <property type="entry name" value="Type-I_RE_S_subunit"/>
</dbReference>
<dbReference type="PANTHER" id="PTHR43140:SF1">
    <property type="entry name" value="TYPE I RESTRICTION ENZYME ECOKI SPECIFICITY SUBUNIT"/>
    <property type="match status" value="1"/>
</dbReference>
<evidence type="ECO:0000256" key="4">
    <source>
        <dbReference type="ARBA" id="ARBA00038652"/>
    </source>
</evidence>
<dbReference type="AlphaFoldDB" id="A0A9W7UZ16"/>
<reference evidence="6 7" key="1">
    <citation type="submission" date="2019-10" db="EMBL/GenBank/DDBJ databases">
        <title>Bacillus from the desert of Cuatro Cinegas, Coahuila.</title>
        <authorList>
            <person name="Olmedo-Alvarez G."/>
            <person name="Saldana S."/>
            <person name="Barcelo D."/>
        </authorList>
    </citation>
    <scope>NUCLEOTIDE SEQUENCE [LARGE SCALE GENOMIC DNA]</scope>
    <source>
        <strain evidence="6 7">CH417_13T</strain>
    </source>
</reference>
<feature type="domain" description="Type I restriction modification DNA specificity" evidence="5">
    <location>
        <begin position="229"/>
        <end position="384"/>
    </location>
</feature>
<dbReference type="Gene3D" id="3.90.220.20">
    <property type="entry name" value="DNA methylase specificity domains"/>
    <property type="match status" value="2"/>
</dbReference>
<sequence length="422" mass="48700">MTRKMKDSKIEWIGAIPNYWKVVPSNLFFYNSSKKVEGNVEQLTASQKYGVISQSRFMKLESQMPVQKRDLSDLKQVDKGDFVISLRSFQGGLEIAQESGGITPAYTVLKEKTKQTYAGYYKYFFKSEMYIQALRGTVLDTIRDGKAIRFSNFSMVPIVLPPLNEQKKIVEVLDEKTKTINNIISDTQQSIEELKKYKQSLITEAVTKGLNRNVGIKDSEIEWIGEMPKEWNLVKVNRLFAIKKNIANQNGYDVLSVTQSGLKVKDITRNEGQMAADYSKYQIVKPKDFVMNHMDLLTGWIDIAAQEGVTSPDYRVFYTKDIELVSIEFYLYVFQICYTNRIFYGLGQGVSNLGRWRLQTDKFLNFYLPLPPINEQQEIVKFLNGKLVEINSMIEQKKDLLGELEQYKKSLIYECVTGKKEM</sequence>
<evidence type="ECO:0000313" key="6">
    <source>
        <dbReference type="EMBL" id="KAB2400103.1"/>
    </source>
</evidence>
<keyword evidence="3" id="KW-0238">DNA-binding</keyword>
<organism evidence="6 7">
    <name type="scientific">Bacillus cereus</name>
    <dbReference type="NCBI Taxonomy" id="1396"/>
    <lineage>
        <taxon>Bacteria</taxon>
        <taxon>Bacillati</taxon>
        <taxon>Bacillota</taxon>
        <taxon>Bacilli</taxon>
        <taxon>Bacillales</taxon>
        <taxon>Bacillaceae</taxon>
        <taxon>Bacillus</taxon>
        <taxon>Bacillus cereus group</taxon>
    </lineage>
</organism>
<evidence type="ECO:0000256" key="3">
    <source>
        <dbReference type="ARBA" id="ARBA00023125"/>
    </source>
</evidence>
<dbReference type="Gene3D" id="1.10.287.1120">
    <property type="entry name" value="Bipartite methylase S protein"/>
    <property type="match status" value="1"/>
</dbReference>
<dbReference type="Proteomes" id="UP000475765">
    <property type="component" value="Unassembled WGS sequence"/>
</dbReference>
<dbReference type="InterPro" id="IPR044946">
    <property type="entry name" value="Restrct_endonuc_typeI_TRD_sf"/>
</dbReference>